<dbReference type="EMBL" id="CP076128">
    <property type="protein sequence ID" value="QWG06770.1"/>
    <property type="molecule type" value="Genomic_DNA"/>
</dbReference>
<keyword evidence="8" id="KW-0378">Hydrolase</keyword>
<dbReference type="NCBIfam" id="TIGR02073">
    <property type="entry name" value="PBP_1c"/>
    <property type="match status" value="1"/>
</dbReference>
<evidence type="ECO:0000256" key="10">
    <source>
        <dbReference type="ARBA" id="ARBA00044770"/>
    </source>
</evidence>
<keyword evidence="6" id="KW-0328">Glycosyltransferase</keyword>
<feature type="transmembrane region" description="Helical" evidence="12">
    <location>
        <begin position="20"/>
        <end position="40"/>
    </location>
</feature>
<dbReference type="PANTHER" id="PTHR32282:SF15">
    <property type="entry name" value="PENICILLIN-BINDING PROTEIN 1C"/>
    <property type="match status" value="1"/>
</dbReference>
<feature type="domain" description="Penicillin-binding protein transpeptidase" evidence="13">
    <location>
        <begin position="312"/>
        <end position="543"/>
    </location>
</feature>
<keyword evidence="7" id="KW-0808">Transferase</keyword>
<evidence type="ECO:0000256" key="4">
    <source>
        <dbReference type="ARBA" id="ARBA00022645"/>
    </source>
</evidence>
<evidence type="ECO:0000259" key="14">
    <source>
        <dbReference type="Pfam" id="PF00912"/>
    </source>
</evidence>
<evidence type="ECO:0000313" key="16">
    <source>
        <dbReference type="EMBL" id="QWG06770.1"/>
    </source>
</evidence>
<sequence length="778" mass="88182">MNDHKFRHINISKLGPKLLISLSILCFVLFSFSLIVQFLFPYQYKEDYGSITLSTKQEVLGATLNSTDKWRLYTSLDDVSPFFIKAIIEKEDKWFYYHFGINPIAIVRAAFNNLKSGHRTSGASTISMQVVRLLTPKKRTYFNKFIEVFKSIQLELTFSKKEILEIYINHIPYGGNIEGIKAASVLYLGKNPEMLSVAQATMLSIIPNRPTSLSIGNYSDLLLNSRNKWIKRFYESNLFDINAYESAILEPLNIKRRAIPKITPHLNRKLFKKYPSKKIIKTFIDINYQLKSEQIVKNYARKIANYSIHNLAAIIIDNTTKTVITYIGSQDFYDNNFAGQVDGISAVRSPGSTLKPLIYGIGFDQGIITPKLKLLDVPMDFGNYSPQNYDLHFNGAVTVEEALGKSLNIPAVDLLQKIGLSTFLQKLEICDFKTISRKKKYLGLSTALGGCGTRLSELSGLYSTFATEGTYSPIKLSTEDTLNYKQEIISPESAFMLTEILSDLRRPDLPNNYQNSTNVPRISWKTGTSYGRKDAWSIGYNKQFTVGVWCGNFDNEGVQELTGAQIATPLLFQIFRSAYSSKNQEISSEKVPDDINSRNVCSISGEIPSTFCEHIIDDWYIPTVSHFQKCTCQKMYFIALDSSYSYCSICLPKNGGYKKKLYPNYAPELSRYYSDEKIPHEKPPIHNPYCSKVISGVAPTIVSPVAGRTYYVTESNAKLSLIANTSNDVNYLFWYINDKFIGKREKDATFFYSPTVGKNKISCSDDKGRNSDIFIFVK</sequence>
<organism evidence="16 17">
    <name type="scientific">Flammeovirga kamogawensis</name>
    <dbReference type="NCBI Taxonomy" id="373891"/>
    <lineage>
        <taxon>Bacteria</taxon>
        <taxon>Pseudomonadati</taxon>
        <taxon>Bacteroidota</taxon>
        <taxon>Cytophagia</taxon>
        <taxon>Cytophagales</taxon>
        <taxon>Flammeovirgaceae</taxon>
        <taxon>Flammeovirga</taxon>
    </lineage>
</organism>
<evidence type="ECO:0000256" key="9">
    <source>
        <dbReference type="ARBA" id="ARBA00023268"/>
    </source>
</evidence>
<comment type="pathway">
    <text evidence="1">Cell wall biogenesis; peptidoglycan biosynthesis.</text>
</comment>
<dbReference type="InterPro" id="IPR001460">
    <property type="entry name" value="PCN-bd_Tpept"/>
</dbReference>
<feature type="domain" description="Glycosyl transferase family 51" evidence="14">
    <location>
        <begin position="63"/>
        <end position="228"/>
    </location>
</feature>
<dbReference type="SUPFAM" id="SSF53955">
    <property type="entry name" value="Lysozyme-like"/>
    <property type="match status" value="1"/>
</dbReference>
<dbReference type="SUPFAM" id="SSF56601">
    <property type="entry name" value="beta-lactamase/transpeptidase-like"/>
    <property type="match status" value="1"/>
</dbReference>
<evidence type="ECO:0000256" key="6">
    <source>
        <dbReference type="ARBA" id="ARBA00022676"/>
    </source>
</evidence>
<evidence type="ECO:0000259" key="15">
    <source>
        <dbReference type="Pfam" id="PF06832"/>
    </source>
</evidence>
<dbReference type="InterPro" id="IPR023346">
    <property type="entry name" value="Lysozyme-like_dom_sf"/>
</dbReference>
<dbReference type="RefSeq" id="WP_144074177.1">
    <property type="nucleotide sequence ID" value="NZ_CP076128.1"/>
</dbReference>
<dbReference type="Gene3D" id="1.10.3810.10">
    <property type="entry name" value="Biosynthetic peptidoglycan transglycosylase-like"/>
    <property type="match status" value="1"/>
</dbReference>
<keyword evidence="5" id="KW-0645">Protease</keyword>
<keyword evidence="4" id="KW-0121">Carboxypeptidase</keyword>
<dbReference type="InterPro" id="IPR009647">
    <property type="entry name" value="PBP_C"/>
</dbReference>
<evidence type="ECO:0000256" key="7">
    <source>
        <dbReference type="ARBA" id="ARBA00022679"/>
    </source>
</evidence>
<dbReference type="Pfam" id="PF00912">
    <property type="entry name" value="Transgly"/>
    <property type="match status" value="1"/>
</dbReference>
<keyword evidence="12" id="KW-1133">Transmembrane helix</keyword>
<dbReference type="PANTHER" id="PTHR32282">
    <property type="entry name" value="BINDING PROTEIN TRANSPEPTIDASE, PUTATIVE-RELATED"/>
    <property type="match status" value="1"/>
</dbReference>
<dbReference type="Pfam" id="PF00905">
    <property type="entry name" value="Transpeptidase"/>
    <property type="match status" value="1"/>
</dbReference>
<keyword evidence="12" id="KW-0812">Transmembrane</keyword>
<dbReference type="Proteomes" id="UP000682802">
    <property type="component" value="Chromosome 1"/>
</dbReference>
<dbReference type="InterPro" id="IPR050396">
    <property type="entry name" value="Glycosyltr_51/Transpeptidase"/>
</dbReference>
<evidence type="ECO:0000259" key="13">
    <source>
        <dbReference type="Pfam" id="PF00905"/>
    </source>
</evidence>
<evidence type="ECO:0000256" key="12">
    <source>
        <dbReference type="SAM" id="Phobius"/>
    </source>
</evidence>
<comment type="catalytic activity">
    <reaction evidence="11">
        <text>[GlcNAc-(1-&gt;4)-Mur2Ac(oyl-L-Ala-gamma-D-Glu-L-Lys-D-Ala-D-Ala)](n)-di-trans,octa-cis-undecaprenyl diphosphate + beta-D-GlcNAc-(1-&gt;4)-Mur2Ac(oyl-L-Ala-gamma-D-Glu-L-Lys-D-Ala-D-Ala)-di-trans,octa-cis-undecaprenyl diphosphate = [GlcNAc-(1-&gt;4)-Mur2Ac(oyl-L-Ala-gamma-D-Glu-L-Lys-D-Ala-D-Ala)](n+1)-di-trans,octa-cis-undecaprenyl diphosphate + di-trans,octa-cis-undecaprenyl diphosphate + H(+)</text>
        <dbReference type="Rhea" id="RHEA:23708"/>
        <dbReference type="Rhea" id="RHEA-COMP:9602"/>
        <dbReference type="Rhea" id="RHEA-COMP:9603"/>
        <dbReference type="ChEBI" id="CHEBI:15378"/>
        <dbReference type="ChEBI" id="CHEBI:58405"/>
        <dbReference type="ChEBI" id="CHEBI:60033"/>
        <dbReference type="ChEBI" id="CHEBI:78435"/>
        <dbReference type="EC" id="2.4.99.28"/>
    </reaction>
</comment>
<dbReference type="EC" id="2.4.99.28" evidence="10"/>
<dbReference type="InterPro" id="IPR012338">
    <property type="entry name" value="Beta-lactam/transpept-like"/>
</dbReference>
<feature type="domain" description="Penicillin-binding C-terminal" evidence="15">
    <location>
        <begin position="697"/>
        <end position="773"/>
    </location>
</feature>
<keyword evidence="9" id="KW-0511">Multifunctional enzyme</keyword>
<evidence type="ECO:0000256" key="11">
    <source>
        <dbReference type="ARBA" id="ARBA00049902"/>
    </source>
</evidence>
<dbReference type="Pfam" id="PF06832">
    <property type="entry name" value="BiPBP_C"/>
    <property type="match status" value="1"/>
</dbReference>
<comment type="similarity">
    <text evidence="2">In the C-terminal section; belongs to the transpeptidase family.</text>
</comment>
<evidence type="ECO:0000256" key="8">
    <source>
        <dbReference type="ARBA" id="ARBA00022801"/>
    </source>
</evidence>
<name>A0ABX8GV01_9BACT</name>
<dbReference type="InterPro" id="IPR001264">
    <property type="entry name" value="Glyco_trans_51"/>
</dbReference>
<dbReference type="InterPro" id="IPR011815">
    <property type="entry name" value="PBP_1c"/>
</dbReference>
<keyword evidence="17" id="KW-1185">Reference proteome</keyword>
<dbReference type="Gene3D" id="3.40.710.10">
    <property type="entry name" value="DD-peptidase/beta-lactamase superfamily"/>
    <property type="match status" value="1"/>
</dbReference>
<evidence type="ECO:0000256" key="1">
    <source>
        <dbReference type="ARBA" id="ARBA00004752"/>
    </source>
</evidence>
<evidence type="ECO:0000256" key="3">
    <source>
        <dbReference type="ARBA" id="ARBA00007739"/>
    </source>
</evidence>
<gene>
    <name evidence="16" type="primary">pbpC</name>
    <name evidence="16" type="ORF">KM029_15885</name>
</gene>
<keyword evidence="12" id="KW-0472">Membrane</keyword>
<reference evidence="16 17" key="1">
    <citation type="submission" date="2021-05" db="EMBL/GenBank/DDBJ databases">
        <title>Comparative genomic studies on the polysaccharide-degrading batcterial strains of the Flammeovirga genus.</title>
        <authorList>
            <person name="Zewei F."/>
            <person name="Zheng Z."/>
            <person name="Yu L."/>
            <person name="Ruyue G."/>
            <person name="Yanhong M."/>
            <person name="Yuanyuan C."/>
            <person name="Jingyan G."/>
            <person name="Wenjun H."/>
        </authorList>
    </citation>
    <scope>NUCLEOTIDE SEQUENCE [LARGE SCALE GENOMIC DNA]</scope>
    <source>
        <strain evidence="16 17">YS10</strain>
    </source>
</reference>
<proteinExistence type="inferred from homology"/>
<dbReference type="InterPro" id="IPR036950">
    <property type="entry name" value="PBP_transglycosylase"/>
</dbReference>
<evidence type="ECO:0000256" key="2">
    <source>
        <dbReference type="ARBA" id="ARBA00007090"/>
    </source>
</evidence>
<evidence type="ECO:0000256" key="5">
    <source>
        <dbReference type="ARBA" id="ARBA00022670"/>
    </source>
</evidence>
<protein>
    <recommendedName>
        <fullName evidence="10">peptidoglycan glycosyltransferase</fullName>
        <ecNumber evidence="10">2.4.99.28</ecNumber>
    </recommendedName>
</protein>
<evidence type="ECO:0000313" key="17">
    <source>
        <dbReference type="Proteomes" id="UP000682802"/>
    </source>
</evidence>
<comment type="similarity">
    <text evidence="3">In the N-terminal section; belongs to the glycosyltransferase 51 family.</text>
</comment>
<accession>A0ABX8GV01</accession>